<proteinExistence type="predicted"/>
<protein>
    <submittedName>
        <fullName evidence="2">Uncharacterized protein</fullName>
    </submittedName>
</protein>
<comment type="caution">
    <text evidence="2">The sequence shown here is derived from an EMBL/GenBank/DDBJ whole genome shotgun (WGS) entry which is preliminary data.</text>
</comment>
<evidence type="ECO:0000313" key="3">
    <source>
        <dbReference type="Proteomes" id="UP000735302"/>
    </source>
</evidence>
<feature type="region of interest" description="Disordered" evidence="1">
    <location>
        <begin position="71"/>
        <end position="94"/>
    </location>
</feature>
<gene>
    <name evidence="2" type="ORF">PoB_001735700</name>
</gene>
<keyword evidence="3" id="KW-1185">Reference proteome</keyword>
<reference evidence="2 3" key="1">
    <citation type="journal article" date="2021" name="Elife">
        <title>Chloroplast acquisition without the gene transfer in kleptoplastic sea slugs, Plakobranchus ocellatus.</title>
        <authorList>
            <person name="Maeda T."/>
            <person name="Takahashi S."/>
            <person name="Yoshida T."/>
            <person name="Shimamura S."/>
            <person name="Takaki Y."/>
            <person name="Nagai Y."/>
            <person name="Toyoda A."/>
            <person name="Suzuki Y."/>
            <person name="Arimoto A."/>
            <person name="Ishii H."/>
            <person name="Satoh N."/>
            <person name="Nishiyama T."/>
            <person name="Hasebe M."/>
            <person name="Maruyama T."/>
            <person name="Minagawa J."/>
            <person name="Obokata J."/>
            <person name="Shigenobu S."/>
        </authorList>
    </citation>
    <scope>NUCLEOTIDE SEQUENCE [LARGE SCALE GENOMIC DNA]</scope>
</reference>
<dbReference type="Proteomes" id="UP000735302">
    <property type="component" value="Unassembled WGS sequence"/>
</dbReference>
<sequence length="94" mass="10292">MASSKLNEDVASKFLPIVDAEISNARSPNQSFPALFWVRQLSGTRLLLRMARSYASDFKVEVSRGKPMRDAFSKYSTNTASSSKEKNSSGLGGL</sequence>
<dbReference type="EMBL" id="BLXT01002074">
    <property type="protein sequence ID" value="GFN90851.1"/>
    <property type="molecule type" value="Genomic_DNA"/>
</dbReference>
<evidence type="ECO:0000313" key="2">
    <source>
        <dbReference type="EMBL" id="GFN90851.1"/>
    </source>
</evidence>
<name>A0AAV3Z8P9_9GAST</name>
<organism evidence="2 3">
    <name type="scientific">Plakobranchus ocellatus</name>
    <dbReference type="NCBI Taxonomy" id="259542"/>
    <lineage>
        <taxon>Eukaryota</taxon>
        <taxon>Metazoa</taxon>
        <taxon>Spiralia</taxon>
        <taxon>Lophotrochozoa</taxon>
        <taxon>Mollusca</taxon>
        <taxon>Gastropoda</taxon>
        <taxon>Heterobranchia</taxon>
        <taxon>Euthyneura</taxon>
        <taxon>Panpulmonata</taxon>
        <taxon>Sacoglossa</taxon>
        <taxon>Placobranchoidea</taxon>
        <taxon>Plakobranchidae</taxon>
        <taxon>Plakobranchus</taxon>
    </lineage>
</organism>
<accession>A0AAV3Z8P9</accession>
<evidence type="ECO:0000256" key="1">
    <source>
        <dbReference type="SAM" id="MobiDB-lite"/>
    </source>
</evidence>
<dbReference type="AlphaFoldDB" id="A0AAV3Z8P9"/>